<proteinExistence type="predicted"/>
<dbReference type="PANTHER" id="PTHR43364">
    <property type="entry name" value="NADH-SPECIFIC METHYLGLYOXAL REDUCTASE-RELATED"/>
    <property type="match status" value="1"/>
</dbReference>
<protein>
    <recommendedName>
        <fullName evidence="2">NADP-dependent oxidoreductase domain-containing protein</fullName>
    </recommendedName>
</protein>
<dbReference type="GO" id="GO:0016491">
    <property type="term" value="F:oxidoreductase activity"/>
    <property type="evidence" value="ECO:0007669"/>
    <property type="project" value="UniProtKB-KW"/>
</dbReference>
<feature type="domain" description="NADP-dependent oxidoreductase" evidence="2">
    <location>
        <begin position="16"/>
        <end position="341"/>
    </location>
</feature>
<dbReference type="CDD" id="cd19094">
    <property type="entry name" value="AKR_Tas-like"/>
    <property type="match status" value="1"/>
</dbReference>
<dbReference type="PRINTS" id="PR00069">
    <property type="entry name" value="ALDKETRDTASE"/>
</dbReference>
<dbReference type="Gene3D" id="3.20.20.100">
    <property type="entry name" value="NADP-dependent oxidoreductase domain"/>
    <property type="match status" value="1"/>
</dbReference>
<organism evidence="3">
    <name type="scientific">marine metagenome</name>
    <dbReference type="NCBI Taxonomy" id="408172"/>
    <lineage>
        <taxon>unclassified sequences</taxon>
        <taxon>metagenomes</taxon>
        <taxon>ecological metagenomes</taxon>
    </lineage>
</organism>
<dbReference type="InterPro" id="IPR050523">
    <property type="entry name" value="AKR_Detox_Biosynth"/>
</dbReference>
<evidence type="ECO:0000313" key="3">
    <source>
        <dbReference type="EMBL" id="SVB48858.1"/>
    </source>
</evidence>
<dbReference type="InterPro" id="IPR020471">
    <property type="entry name" value="AKR"/>
</dbReference>
<dbReference type="Pfam" id="PF00248">
    <property type="entry name" value="Aldo_ket_red"/>
    <property type="match status" value="1"/>
</dbReference>
<dbReference type="SUPFAM" id="SSF51430">
    <property type="entry name" value="NAD(P)-linked oxidoreductase"/>
    <property type="match status" value="1"/>
</dbReference>
<accession>A0A382EDR6</accession>
<dbReference type="InterPro" id="IPR036812">
    <property type="entry name" value="NAD(P)_OxRdtase_dom_sf"/>
</dbReference>
<reference evidence="3" key="1">
    <citation type="submission" date="2018-05" db="EMBL/GenBank/DDBJ databases">
        <authorList>
            <person name="Lanie J.A."/>
            <person name="Ng W.-L."/>
            <person name="Kazmierczak K.M."/>
            <person name="Andrzejewski T.M."/>
            <person name="Davidsen T.M."/>
            <person name="Wayne K.J."/>
            <person name="Tettelin H."/>
            <person name="Glass J.I."/>
            <person name="Rusch D."/>
            <person name="Podicherti R."/>
            <person name="Tsui H.-C.T."/>
            <person name="Winkler M.E."/>
        </authorList>
    </citation>
    <scope>NUCLEOTIDE SEQUENCE</scope>
</reference>
<dbReference type="AlphaFoldDB" id="A0A382EDR6"/>
<evidence type="ECO:0000259" key="2">
    <source>
        <dbReference type="Pfam" id="PF00248"/>
    </source>
</evidence>
<keyword evidence="1" id="KW-0560">Oxidoreductase</keyword>
<sequence>MKYRKLGTTDIDVSVICLGTMTFGEQNSQQDGFDQMDYALERGINFFDTAELYPIMPRKETYGKTEEIIGNWFKQRKNRSKVILASKIASKTGNDLSWIREGAEKLSFDKKNMNAAIDASLQRLHTDYIDLYQLHWPERKVPKFGKLDFEYDPFDNEWTQIEEVLDNLNNLIKAGKIRYIGLSNETPWGVMKFLQTAKERSLPRMMSIQNVYSLVNRVFDIANSEVSIRENCGLLAYSPLAGGRLSGKYINQQPKNARYTLWPSRFDRHHTDRGEIAIAKYVSLAKKHNIAPSTFANAYVNDRSFVTSNIIGATTTDQLKENIDSINITLSNEILDEIEDIHLSDPNPCV</sequence>
<dbReference type="InterPro" id="IPR023210">
    <property type="entry name" value="NADP_OxRdtase_dom"/>
</dbReference>
<name>A0A382EDR6_9ZZZZ</name>
<gene>
    <name evidence="3" type="ORF">METZ01_LOCUS201712</name>
</gene>
<dbReference type="EMBL" id="UINC01044011">
    <property type="protein sequence ID" value="SVB48858.1"/>
    <property type="molecule type" value="Genomic_DNA"/>
</dbReference>
<evidence type="ECO:0000256" key="1">
    <source>
        <dbReference type="ARBA" id="ARBA00023002"/>
    </source>
</evidence>
<dbReference type="PANTHER" id="PTHR43364:SF4">
    <property type="entry name" value="NAD(P)-LINKED OXIDOREDUCTASE SUPERFAMILY PROTEIN"/>
    <property type="match status" value="1"/>
</dbReference>